<dbReference type="Pfam" id="PF17293">
    <property type="entry name" value="Arm-DNA-bind_5"/>
    <property type="match status" value="1"/>
</dbReference>
<dbReference type="PROSITE" id="PS51898">
    <property type="entry name" value="TYR_RECOMBINASE"/>
    <property type="match status" value="1"/>
</dbReference>
<dbReference type="CDD" id="cd01185">
    <property type="entry name" value="INTN1_C_like"/>
    <property type="match status" value="1"/>
</dbReference>
<keyword evidence="6" id="KW-1185">Reference proteome</keyword>
<dbReference type="GO" id="GO:0015074">
    <property type="term" value="P:DNA integration"/>
    <property type="evidence" value="ECO:0007669"/>
    <property type="project" value="InterPro"/>
</dbReference>
<keyword evidence="2" id="KW-0238">DNA-binding</keyword>
<gene>
    <name evidence="5" type="ORF">SAMN04488034_10739</name>
</gene>
<dbReference type="GO" id="GO:0003677">
    <property type="term" value="F:DNA binding"/>
    <property type="evidence" value="ECO:0007669"/>
    <property type="project" value="UniProtKB-KW"/>
</dbReference>
<dbReference type="Gene3D" id="1.10.443.10">
    <property type="entry name" value="Intergrase catalytic core"/>
    <property type="match status" value="1"/>
</dbReference>
<dbReference type="OrthoDB" id="1068680at2"/>
<proteinExistence type="inferred from homology"/>
<name>A0A1H5NZ83_9FLAO</name>
<dbReference type="AlphaFoldDB" id="A0A1H5NZ83"/>
<reference evidence="5 6" key="1">
    <citation type="submission" date="2016-10" db="EMBL/GenBank/DDBJ databases">
        <authorList>
            <person name="de Groot N.N."/>
        </authorList>
    </citation>
    <scope>NUCLEOTIDE SEQUENCE [LARGE SCALE GENOMIC DNA]</scope>
    <source>
        <strain evidence="5 6">DSM 23553</strain>
    </source>
</reference>
<dbReference type="Proteomes" id="UP000199448">
    <property type="component" value="Unassembled WGS sequence"/>
</dbReference>
<evidence type="ECO:0000259" key="4">
    <source>
        <dbReference type="PROSITE" id="PS51898"/>
    </source>
</evidence>
<evidence type="ECO:0000313" key="6">
    <source>
        <dbReference type="Proteomes" id="UP000199448"/>
    </source>
</evidence>
<dbReference type="PANTHER" id="PTHR30349:SF64">
    <property type="entry name" value="PROPHAGE INTEGRASE INTD-RELATED"/>
    <property type="match status" value="1"/>
</dbReference>
<dbReference type="InterPro" id="IPR025269">
    <property type="entry name" value="SAM-like_dom"/>
</dbReference>
<dbReference type="InterPro" id="IPR002104">
    <property type="entry name" value="Integrase_catalytic"/>
</dbReference>
<dbReference type="PANTHER" id="PTHR30349">
    <property type="entry name" value="PHAGE INTEGRASE-RELATED"/>
    <property type="match status" value="1"/>
</dbReference>
<dbReference type="Pfam" id="PF00589">
    <property type="entry name" value="Phage_integrase"/>
    <property type="match status" value="1"/>
</dbReference>
<protein>
    <submittedName>
        <fullName evidence="5">Site-specific recombinase XerD</fullName>
    </submittedName>
</protein>
<sequence>MKTSSTFSILFWINSSRLRNNHAGLYVRITCNSKRVNISLKTKVKKNIWESKKSRAKGNSKEAKQINQLLQITRSQLYQCYVDLKQEGKTISAESIKKRFLGEDQKNYTLRDLINYHNEKNQKVLNKFTLRHYETTQRYLMEYIRKEYKTKDIALKEMNYSFVVGLESFLRNYTPRHYQKCIGHNAIMKHIQRLRKMITLAYHIEWIERDPFVKFKPRILKKERGFLTEKEITAIERLRFPTERLEVVRDLFIFSCYTGISFGDIMLLSAENLMSGEDGNDWIITKRKKTLNPVKIPLLSKAQRIILKYRDSPRTVVYDSLLPRISNQKANAYLKEIQAQAKINKKLTFHLARHTFATTITLSNGVPLETISKLLGHSELRTTQIYAKVVEKKVSEDMMKLRQKIDREPEPEIEEEFNSNGVDFCYHYREK</sequence>
<keyword evidence="3" id="KW-0233">DNA recombination</keyword>
<evidence type="ECO:0000256" key="2">
    <source>
        <dbReference type="ARBA" id="ARBA00023125"/>
    </source>
</evidence>
<dbReference type="SUPFAM" id="SSF56349">
    <property type="entry name" value="DNA breaking-rejoining enzymes"/>
    <property type="match status" value="1"/>
</dbReference>
<dbReference type="GO" id="GO:0006310">
    <property type="term" value="P:DNA recombination"/>
    <property type="evidence" value="ECO:0007669"/>
    <property type="project" value="UniProtKB-KW"/>
</dbReference>
<dbReference type="InterPro" id="IPR011010">
    <property type="entry name" value="DNA_brk_join_enz"/>
</dbReference>
<dbReference type="Pfam" id="PF13102">
    <property type="entry name" value="Phage_int_SAM_5"/>
    <property type="match status" value="1"/>
</dbReference>
<feature type="domain" description="Tyr recombinase" evidence="4">
    <location>
        <begin position="222"/>
        <end position="399"/>
    </location>
</feature>
<dbReference type="STRING" id="390640.SAMN04488034_10739"/>
<dbReference type="InterPro" id="IPR010998">
    <property type="entry name" value="Integrase_recombinase_N"/>
</dbReference>
<evidence type="ECO:0000256" key="3">
    <source>
        <dbReference type="ARBA" id="ARBA00023172"/>
    </source>
</evidence>
<organism evidence="5 6">
    <name type="scientific">Salinimicrobium catena</name>
    <dbReference type="NCBI Taxonomy" id="390640"/>
    <lineage>
        <taxon>Bacteria</taxon>
        <taxon>Pseudomonadati</taxon>
        <taxon>Bacteroidota</taxon>
        <taxon>Flavobacteriia</taxon>
        <taxon>Flavobacteriales</taxon>
        <taxon>Flavobacteriaceae</taxon>
        <taxon>Salinimicrobium</taxon>
    </lineage>
</organism>
<evidence type="ECO:0000313" key="5">
    <source>
        <dbReference type="EMBL" id="SEF06895.1"/>
    </source>
</evidence>
<accession>A0A1H5NZ83</accession>
<dbReference type="InterPro" id="IPR013762">
    <property type="entry name" value="Integrase-like_cat_sf"/>
</dbReference>
<comment type="similarity">
    <text evidence="1">Belongs to the 'phage' integrase family.</text>
</comment>
<evidence type="ECO:0000256" key="1">
    <source>
        <dbReference type="ARBA" id="ARBA00008857"/>
    </source>
</evidence>
<dbReference type="InterPro" id="IPR035386">
    <property type="entry name" value="Arm-DNA-bind_5"/>
</dbReference>
<dbReference type="EMBL" id="FNUG01000007">
    <property type="protein sequence ID" value="SEF06895.1"/>
    <property type="molecule type" value="Genomic_DNA"/>
</dbReference>
<dbReference type="Gene3D" id="1.10.150.130">
    <property type="match status" value="1"/>
</dbReference>
<dbReference type="InterPro" id="IPR050090">
    <property type="entry name" value="Tyrosine_recombinase_XerCD"/>
</dbReference>